<dbReference type="Proteomes" id="UP000277300">
    <property type="component" value="Unassembled WGS sequence"/>
</dbReference>
<gene>
    <name evidence="2" type="ORF">BBP00_00002534</name>
    <name evidence="1" type="ORF">BBP00_00008538</name>
</gene>
<comment type="caution">
    <text evidence="2">The sequence shown here is derived from an EMBL/GenBank/DDBJ whole genome shotgun (WGS) entry which is preliminary data.</text>
</comment>
<proteinExistence type="predicted"/>
<dbReference type="AlphaFoldDB" id="A0A3F2RYK3"/>
<reference evidence="2 3" key="1">
    <citation type="submission" date="2018-07" db="EMBL/GenBank/DDBJ databases">
        <title>Genome sequencing of oomycete isolates from Chile give support for New Zealand origin for Phytophthora kernoviae and make available the first Nothophytophthora sp. genome.</title>
        <authorList>
            <person name="Studholme D.J."/>
            <person name="Sanfuentes E."/>
            <person name="Panda P."/>
            <person name="Hill R."/>
            <person name="Sambles C."/>
            <person name="Grant M."/>
            <person name="Williams N.M."/>
            <person name="Mcdougal R.L."/>
        </authorList>
    </citation>
    <scope>NUCLEOTIDE SEQUENCE [LARGE SCALE GENOMIC DNA]</scope>
    <source>
        <strain evidence="2">Chile6</strain>
    </source>
</reference>
<organism evidence="2 3">
    <name type="scientific">Phytophthora kernoviae</name>
    <dbReference type="NCBI Taxonomy" id="325452"/>
    <lineage>
        <taxon>Eukaryota</taxon>
        <taxon>Sar</taxon>
        <taxon>Stramenopiles</taxon>
        <taxon>Oomycota</taxon>
        <taxon>Peronosporomycetes</taxon>
        <taxon>Peronosporales</taxon>
        <taxon>Peronosporaceae</taxon>
        <taxon>Phytophthora</taxon>
    </lineage>
</organism>
<protein>
    <submittedName>
        <fullName evidence="2">Uncharacterized protein</fullName>
    </submittedName>
</protein>
<name>A0A3F2RYK3_9STRA</name>
<feature type="non-terminal residue" evidence="2">
    <location>
        <position position="1"/>
    </location>
</feature>
<sequence length="56" mass="5885">RNCVENKLVKSGTLTGNRESAALGNSKTVAGYYTPNAAQKLSTTSKNYGVGELASY</sequence>
<accession>A0A3F2RYK3</accession>
<evidence type="ECO:0000313" key="1">
    <source>
        <dbReference type="EMBL" id="RLN55332.1"/>
    </source>
</evidence>
<dbReference type="EMBL" id="MBDO02000441">
    <property type="protein sequence ID" value="RLN55332.1"/>
    <property type="molecule type" value="Genomic_DNA"/>
</dbReference>
<evidence type="ECO:0000313" key="2">
    <source>
        <dbReference type="EMBL" id="RLN65899.1"/>
    </source>
</evidence>
<dbReference type="OrthoDB" id="111860at2759"/>
<dbReference type="EMBL" id="MBDO02000045">
    <property type="protein sequence ID" value="RLN65899.1"/>
    <property type="molecule type" value="Genomic_DNA"/>
</dbReference>
<evidence type="ECO:0000313" key="3">
    <source>
        <dbReference type="Proteomes" id="UP000277300"/>
    </source>
</evidence>